<keyword evidence="3" id="KW-1185">Reference proteome</keyword>
<name>A0A1M6ALI4_9FLAO</name>
<evidence type="ECO:0000313" key="3">
    <source>
        <dbReference type="Proteomes" id="UP000184225"/>
    </source>
</evidence>
<organism evidence="2 3">
    <name type="scientific">Mesonia phycicola</name>
    <dbReference type="NCBI Taxonomy" id="579105"/>
    <lineage>
        <taxon>Bacteria</taxon>
        <taxon>Pseudomonadati</taxon>
        <taxon>Bacteroidota</taxon>
        <taxon>Flavobacteriia</taxon>
        <taxon>Flavobacteriales</taxon>
        <taxon>Flavobacteriaceae</taxon>
        <taxon>Mesonia</taxon>
    </lineage>
</organism>
<dbReference type="Gene3D" id="3.40.50.2000">
    <property type="entry name" value="Glycogen Phosphorylase B"/>
    <property type="match status" value="2"/>
</dbReference>
<evidence type="ECO:0000259" key="1">
    <source>
        <dbReference type="Pfam" id="PF00534"/>
    </source>
</evidence>
<dbReference type="InterPro" id="IPR001296">
    <property type="entry name" value="Glyco_trans_1"/>
</dbReference>
<sequence>MIKKRKKILYLGNKLSAKGSNLTGVEILGEQLKHHGYELISVSDVSNKLLRLMHMLFTVILKAKKVDVLLVDTYSTANFWYAYLSTKIARFLKLPYICILHGGDLPNRLIKSPKRCEEMFTNAKTNVAPSTYLISAFEKQGYKKLTFIPNTIAIENYPFKHRNYTTPKLLWVRSFSELYNPLLAIKIFKQLRNKYPSAELCMVGPEKDGSLEKCKQLSSLENLPVTYTGRLTKEDWINLSQEYNIFINTTNFDNTPVSVMEAMALGLPVVSTNVGGLPFLIKNQYDGVLVEKENVNVFTEAIDKIIETPEFTKMITENARKKVENFDWQVVKEKWDNVLQ</sequence>
<dbReference type="CDD" id="cd03801">
    <property type="entry name" value="GT4_PimA-like"/>
    <property type="match status" value="1"/>
</dbReference>
<reference evidence="2 3" key="1">
    <citation type="submission" date="2016-11" db="EMBL/GenBank/DDBJ databases">
        <authorList>
            <person name="Jaros S."/>
            <person name="Januszkiewicz K."/>
            <person name="Wedrychowicz H."/>
        </authorList>
    </citation>
    <scope>NUCLEOTIDE SEQUENCE [LARGE SCALE GENOMIC DNA]</scope>
    <source>
        <strain evidence="2 3">DSM 21425</strain>
    </source>
</reference>
<accession>A0A1M6ALI4</accession>
<dbReference type="PANTHER" id="PTHR45947:SF3">
    <property type="entry name" value="SULFOQUINOVOSYL TRANSFERASE SQD2"/>
    <property type="match status" value="1"/>
</dbReference>
<dbReference type="STRING" id="579105.SAMN04488096_101329"/>
<dbReference type="Proteomes" id="UP000184225">
    <property type="component" value="Unassembled WGS sequence"/>
</dbReference>
<dbReference type="SUPFAM" id="SSF53756">
    <property type="entry name" value="UDP-Glycosyltransferase/glycogen phosphorylase"/>
    <property type="match status" value="1"/>
</dbReference>
<gene>
    <name evidence="2" type="ORF">SAMN04488096_101329</name>
</gene>
<proteinExistence type="predicted"/>
<dbReference type="OrthoDB" id="139410at2"/>
<protein>
    <submittedName>
        <fullName evidence="2">Glycosyltransferase involved in cell wall bisynthesis</fullName>
    </submittedName>
</protein>
<dbReference type="RefSeq" id="WP_073147566.1">
    <property type="nucleotide sequence ID" value="NZ_FQYY01000001.1"/>
</dbReference>
<feature type="domain" description="Glycosyl transferase family 1" evidence="1">
    <location>
        <begin position="156"/>
        <end position="321"/>
    </location>
</feature>
<dbReference type="InterPro" id="IPR050194">
    <property type="entry name" value="Glycosyltransferase_grp1"/>
</dbReference>
<dbReference type="Pfam" id="PF00534">
    <property type="entry name" value="Glycos_transf_1"/>
    <property type="match status" value="1"/>
</dbReference>
<dbReference type="PANTHER" id="PTHR45947">
    <property type="entry name" value="SULFOQUINOVOSYL TRANSFERASE SQD2"/>
    <property type="match status" value="1"/>
</dbReference>
<evidence type="ECO:0000313" key="2">
    <source>
        <dbReference type="EMBL" id="SHI37315.1"/>
    </source>
</evidence>
<dbReference type="GO" id="GO:0016757">
    <property type="term" value="F:glycosyltransferase activity"/>
    <property type="evidence" value="ECO:0007669"/>
    <property type="project" value="InterPro"/>
</dbReference>
<dbReference type="AlphaFoldDB" id="A0A1M6ALI4"/>
<keyword evidence="2" id="KW-0808">Transferase</keyword>
<dbReference type="EMBL" id="FQYY01000001">
    <property type="protein sequence ID" value="SHI37315.1"/>
    <property type="molecule type" value="Genomic_DNA"/>
</dbReference>